<name>A0ACD3BEZ4_9AGAR</name>
<evidence type="ECO:0000313" key="2">
    <source>
        <dbReference type="Proteomes" id="UP000308600"/>
    </source>
</evidence>
<proteinExistence type="predicted"/>
<dbReference type="Proteomes" id="UP000308600">
    <property type="component" value="Unassembled WGS sequence"/>
</dbReference>
<gene>
    <name evidence="1" type="ORF">BDN72DRAFT_755319</name>
</gene>
<dbReference type="EMBL" id="ML208260">
    <property type="protein sequence ID" value="TFK76229.1"/>
    <property type="molecule type" value="Genomic_DNA"/>
</dbReference>
<accession>A0ACD3BEZ4</accession>
<organism evidence="1 2">
    <name type="scientific">Pluteus cervinus</name>
    <dbReference type="NCBI Taxonomy" id="181527"/>
    <lineage>
        <taxon>Eukaryota</taxon>
        <taxon>Fungi</taxon>
        <taxon>Dikarya</taxon>
        <taxon>Basidiomycota</taxon>
        <taxon>Agaricomycotina</taxon>
        <taxon>Agaricomycetes</taxon>
        <taxon>Agaricomycetidae</taxon>
        <taxon>Agaricales</taxon>
        <taxon>Pluteineae</taxon>
        <taxon>Pluteaceae</taxon>
        <taxon>Pluteus</taxon>
    </lineage>
</organism>
<keyword evidence="2" id="KW-1185">Reference proteome</keyword>
<protein>
    <submittedName>
        <fullName evidence="1">Vps54-domain-containing protein</fullName>
    </submittedName>
</protein>
<evidence type="ECO:0000313" key="1">
    <source>
        <dbReference type="EMBL" id="TFK76229.1"/>
    </source>
</evidence>
<reference evidence="1 2" key="1">
    <citation type="journal article" date="2019" name="Nat. Ecol. Evol.">
        <title>Megaphylogeny resolves global patterns of mushroom evolution.</title>
        <authorList>
            <person name="Varga T."/>
            <person name="Krizsan K."/>
            <person name="Foldi C."/>
            <person name="Dima B."/>
            <person name="Sanchez-Garcia M."/>
            <person name="Sanchez-Ramirez S."/>
            <person name="Szollosi G.J."/>
            <person name="Szarkandi J.G."/>
            <person name="Papp V."/>
            <person name="Albert L."/>
            <person name="Andreopoulos W."/>
            <person name="Angelini C."/>
            <person name="Antonin V."/>
            <person name="Barry K.W."/>
            <person name="Bougher N.L."/>
            <person name="Buchanan P."/>
            <person name="Buyck B."/>
            <person name="Bense V."/>
            <person name="Catcheside P."/>
            <person name="Chovatia M."/>
            <person name="Cooper J."/>
            <person name="Damon W."/>
            <person name="Desjardin D."/>
            <person name="Finy P."/>
            <person name="Geml J."/>
            <person name="Haridas S."/>
            <person name="Hughes K."/>
            <person name="Justo A."/>
            <person name="Karasinski D."/>
            <person name="Kautmanova I."/>
            <person name="Kiss B."/>
            <person name="Kocsube S."/>
            <person name="Kotiranta H."/>
            <person name="LaButti K.M."/>
            <person name="Lechner B.E."/>
            <person name="Liimatainen K."/>
            <person name="Lipzen A."/>
            <person name="Lukacs Z."/>
            <person name="Mihaltcheva S."/>
            <person name="Morgado L.N."/>
            <person name="Niskanen T."/>
            <person name="Noordeloos M.E."/>
            <person name="Ohm R.A."/>
            <person name="Ortiz-Santana B."/>
            <person name="Ovrebo C."/>
            <person name="Racz N."/>
            <person name="Riley R."/>
            <person name="Savchenko A."/>
            <person name="Shiryaev A."/>
            <person name="Soop K."/>
            <person name="Spirin V."/>
            <person name="Szebenyi C."/>
            <person name="Tomsovsky M."/>
            <person name="Tulloss R.E."/>
            <person name="Uehling J."/>
            <person name="Grigoriev I.V."/>
            <person name="Vagvolgyi C."/>
            <person name="Papp T."/>
            <person name="Martin F.M."/>
            <person name="Miettinen O."/>
            <person name="Hibbett D.S."/>
            <person name="Nagy L.G."/>
        </authorList>
    </citation>
    <scope>NUCLEOTIDE SEQUENCE [LARGE SCALE GENOMIC DNA]</scope>
    <source>
        <strain evidence="1 2">NL-1719</strain>
    </source>
</reference>
<sequence>MSEPSESSPSRPGTPIGALPDFQNTRPAYRFTYETGTRRPGPESVSGMTDGRGADYFGAPPKLGFLNTSSAALALGALPAEWSSSKHGFHAISTVLNNPHKKQAPPKAHSSLPAVPPADLPRVRRKDFDSYLKAISPEWDRFERNTQLGRDGAAQLEGPTTPRPSLSVRENGHLPTLSSASQQTQYNVLQKAIPPLETVPPVFFEPDFNLGDPRTFAIVTEQSSDNHSSDTLGDPSTLAHSLPLLEKFSHYADTVEQHVIREIALRSTSFFAALTNLNDLQTESEQCLTRIASLRSSLKEVDEGVAKKGLEVVKMGSKVGNVQKVREGMKVVNDVVEMSTVAKNLVNAGQWSQALGVIEVMEQMWRDEPPTPTLRPKTPEVALHRRRSSTVSISSRGSSTLATTQEEEPQANAPTLHIPIASLKAFSALPTHLRILTVEIANSLSSDLVSVLREDLLDRMNHKSPNSPIPNGSNGIKYSLEDRLRPLLQGLVRTRGVKEATLSWREIVMGEIREALRREFPNHSLEDGGLGNQGVRSDGWSAFASCLQKMSHSEFMNVLKAIYITFLNAIEGLHSQNRVFLDVLQSIDSPNMPSIPMIEDELTDILSSAAELANTQAAKGVVCRAEQHATLELPDFLSFFRESWSFVVKCEVICRKMIVGLRGVVVSQAKLFLQTFHQARITRSARLVEDEQWNVAEVSPTLQRFTNIIVDSAVRDSPELVIPHETNPASPRVSGSNGVNGPPTSVLASPKVNGVSGSVSKHLRIEDRSYFIVSATAEVLILLLDYVRIIVNLSMLTTDTMSRVIEFLKAFNSRTCQVVLGAGALRSAGLKNITARHLALASQSLTVMFELIPYVRETFRRHLSSQQAIMLVEFDKLKRDFQEHQNEIHAKLIAIMSDRITFHIGTLQGVDWNVPKPGVNDYMELLVKETVTLHKVLSRYLSVPVVEYVMTQVFAAINHRLSEEYSRIELPHQEAKDRLLTDARFLHSKLSVLKNTGMYSTMLEIVVSEKSIAKKAPPPVPAPTRSNTLYNVSSSANQRLKGLLAAKSPSVDKALPSNPQTPPSTSRPSTPKSNLNENGANGGGERIALLFPLPVQI</sequence>